<dbReference type="Proteomes" id="UP001168821">
    <property type="component" value="Unassembled WGS sequence"/>
</dbReference>
<name>A0AA38IVI9_9CUCU</name>
<evidence type="ECO:0000313" key="1">
    <source>
        <dbReference type="EMBL" id="KAJ3662433.1"/>
    </source>
</evidence>
<dbReference type="AlphaFoldDB" id="A0AA38IVI9"/>
<gene>
    <name evidence="1" type="ORF">Zmor_006783</name>
</gene>
<accession>A0AA38IVI9</accession>
<dbReference type="PANTHER" id="PTHR33480:SF1">
    <property type="entry name" value="TYR RECOMBINASE DOMAIN-CONTAINING PROTEIN"/>
    <property type="match status" value="1"/>
</dbReference>
<evidence type="ECO:0000313" key="2">
    <source>
        <dbReference type="Proteomes" id="UP001168821"/>
    </source>
</evidence>
<dbReference type="PANTHER" id="PTHR33480">
    <property type="entry name" value="SET DOMAIN-CONTAINING PROTEIN-RELATED"/>
    <property type="match status" value="1"/>
</dbReference>
<sequence length="447" mass="51814">MAFLRANFYKYTFGLLYTNNSLSVVKNPKEQNCLQLTANEKIIKKCFKQLKTGCHVEIRNEDILHSDNPNDKTWKQDLNLPSTSISTHCRYAISDESDDESSVAEMSSNVKRVLFPTKKTNKNHYPPSTSNSTYSRYVISDKCCYLNKMANVSSNVRRVLFSTKTTNKKHYSTKNNMCVYCQKSNAKLSRHLVTVHKNEKEVKELLKFPKGSHEKNKIYDTLRKNGNYKYNVENENEIFLVRRPHNKEVNSDNYKPCANCKGYYSFKSLRQHYARCASGTVETGRRNILIKSRAIERKAHCRANTVLRDIVLPVMREDEDALRPQRFDDAIKGINAVAGLRNGKYSSPATAFSLGLLLKDATKLLITECIKKEDNQRKKNAQDFLKLLESELNASINKTVTENWSERQRQKKVILPSREDIKILITFLHKKRKRLVENLKETFSYHE</sequence>
<proteinExistence type="predicted"/>
<keyword evidence="2" id="KW-1185">Reference proteome</keyword>
<protein>
    <submittedName>
        <fullName evidence="1">Uncharacterized protein</fullName>
    </submittedName>
</protein>
<dbReference type="EMBL" id="JALNTZ010000002">
    <property type="protein sequence ID" value="KAJ3662433.1"/>
    <property type="molecule type" value="Genomic_DNA"/>
</dbReference>
<reference evidence="1" key="1">
    <citation type="journal article" date="2023" name="G3 (Bethesda)">
        <title>Whole genome assemblies of Zophobas morio and Tenebrio molitor.</title>
        <authorList>
            <person name="Kaur S."/>
            <person name="Stinson S.A."/>
            <person name="diCenzo G.C."/>
        </authorList>
    </citation>
    <scope>NUCLEOTIDE SEQUENCE</scope>
    <source>
        <strain evidence="1">QUZm001</strain>
    </source>
</reference>
<organism evidence="1 2">
    <name type="scientific">Zophobas morio</name>
    <dbReference type="NCBI Taxonomy" id="2755281"/>
    <lineage>
        <taxon>Eukaryota</taxon>
        <taxon>Metazoa</taxon>
        <taxon>Ecdysozoa</taxon>
        <taxon>Arthropoda</taxon>
        <taxon>Hexapoda</taxon>
        <taxon>Insecta</taxon>
        <taxon>Pterygota</taxon>
        <taxon>Neoptera</taxon>
        <taxon>Endopterygota</taxon>
        <taxon>Coleoptera</taxon>
        <taxon>Polyphaga</taxon>
        <taxon>Cucujiformia</taxon>
        <taxon>Tenebrionidae</taxon>
        <taxon>Zophobas</taxon>
    </lineage>
</organism>
<comment type="caution">
    <text evidence="1">The sequence shown here is derived from an EMBL/GenBank/DDBJ whole genome shotgun (WGS) entry which is preliminary data.</text>
</comment>